<dbReference type="InterPro" id="IPR006390">
    <property type="entry name" value="DHP_synth_dom"/>
</dbReference>
<evidence type="ECO:0000256" key="8">
    <source>
        <dbReference type="ARBA" id="ARBA00022909"/>
    </source>
</evidence>
<dbReference type="NCBIfam" id="TIGR01496">
    <property type="entry name" value="DHPS"/>
    <property type="match status" value="1"/>
</dbReference>
<dbReference type="OrthoDB" id="9811744at2"/>
<dbReference type="GO" id="GO:0005829">
    <property type="term" value="C:cytosol"/>
    <property type="evidence" value="ECO:0007669"/>
    <property type="project" value="TreeGrafter"/>
</dbReference>
<gene>
    <name evidence="10" type="primary">folP</name>
    <name evidence="10" type="ORF">EY643_03520</name>
</gene>
<evidence type="ECO:0000313" key="10">
    <source>
        <dbReference type="EMBL" id="QFU77740.1"/>
    </source>
</evidence>
<feature type="domain" description="Pterin-binding" evidence="9">
    <location>
        <begin position="1"/>
        <end position="255"/>
    </location>
</feature>
<protein>
    <recommendedName>
        <fullName evidence="4">dihydropteroate synthase</fullName>
        <ecNumber evidence="4">2.5.1.15</ecNumber>
    </recommendedName>
</protein>
<keyword evidence="7" id="KW-0460">Magnesium</keyword>
<comment type="cofactor">
    <cofactor evidence="2">
        <name>Mg(2+)</name>
        <dbReference type="ChEBI" id="CHEBI:18420"/>
    </cofactor>
</comment>
<keyword evidence="5 10" id="KW-0808">Transferase</keyword>
<dbReference type="GO" id="GO:0046654">
    <property type="term" value="P:tetrahydrofolate biosynthetic process"/>
    <property type="evidence" value="ECO:0007669"/>
    <property type="project" value="TreeGrafter"/>
</dbReference>
<name>A0A5P9NPJ3_9GAMM</name>
<dbReference type="RefSeq" id="WP_153240887.1">
    <property type="nucleotide sequence ID" value="NZ_CP036422.1"/>
</dbReference>
<accession>A0A5P9NPJ3</accession>
<dbReference type="PROSITE" id="PS50972">
    <property type="entry name" value="PTERIN_BINDING"/>
    <property type="match status" value="1"/>
</dbReference>
<dbReference type="InterPro" id="IPR011005">
    <property type="entry name" value="Dihydropteroate_synth-like_sf"/>
</dbReference>
<evidence type="ECO:0000256" key="2">
    <source>
        <dbReference type="ARBA" id="ARBA00001946"/>
    </source>
</evidence>
<dbReference type="PANTHER" id="PTHR20941:SF1">
    <property type="entry name" value="FOLIC ACID SYNTHESIS PROTEIN FOL1"/>
    <property type="match status" value="1"/>
</dbReference>
<evidence type="ECO:0000256" key="4">
    <source>
        <dbReference type="ARBA" id="ARBA00012458"/>
    </source>
</evidence>
<dbReference type="KEGG" id="halc:EY643_03520"/>
<dbReference type="InterPro" id="IPR045031">
    <property type="entry name" value="DHP_synth-like"/>
</dbReference>
<sequence>MGVINTTPDSFSDGGTLFRNEHLDPELAISRARDMVTAGASLLDIGGESTRPGAAPVSSQQELDRVLPLVERIAAELDVVISVDTSSPLLMTEAASLGAGMINDVRALQREGALQAARDTGLPVCLMHMQGDPGNMQANPEYSDVVADVGVFLEQRVNACEAAGISRDRLLLDPGFGFGKTVQHNLALLRGLPGLAHHGMPLLVGLSRKSLIGKLIGRDVDQRLAASLALGVLAVERGASIVRTHDVAETWDALAMCTALRSLQNNE</sequence>
<evidence type="ECO:0000256" key="3">
    <source>
        <dbReference type="ARBA" id="ARBA00004763"/>
    </source>
</evidence>
<dbReference type="EMBL" id="CP036422">
    <property type="protein sequence ID" value="QFU77740.1"/>
    <property type="molecule type" value="Genomic_DNA"/>
</dbReference>
<comment type="catalytic activity">
    <reaction evidence="1">
        <text>(7,8-dihydropterin-6-yl)methyl diphosphate + 4-aminobenzoate = 7,8-dihydropteroate + diphosphate</text>
        <dbReference type="Rhea" id="RHEA:19949"/>
        <dbReference type="ChEBI" id="CHEBI:17836"/>
        <dbReference type="ChEBI" id="CHEBI:17839"/>
        <dbReference type="ChEBI" id="CHEBI:33019"/>
        <dbReference type="ChEBI" id="CHEBI:72950"/>
        <dbReference type="EC" id="2.5.1.15"/>
    </reaction>
</comment>
<dbReference type="PANTHER" id="PTHR20941">
    <property type="entry name" value="FOLATE SYNTHESIS PROTEINS"/>
    <property type="match status" value="1"/>
</dbReference>
<evidence type="ECO:0000256" key="6">
    <source>
        <dbReference type="ARBA" id="ARBA00022723"/>
    </source>
</evidence>
<evidence type="ECO:0000256" key="5">
    <source>
        <dbReference type="ARBA" id="ARBA00022679"/>
    </source>
</evidence>
<comment type="pathway">
    <text evidence="3">Cofactor biosynthesis; tetrahydrofolate biosynthesis; 7,8-dihydrofolate from 2-amino-4-hydroxy-6-hydroxymethyl-7,8-dihydropteridine diphosphate and 4-aminobenzoate: step 1/2.</text>
</comment>
<evidence type="ECO:0000259" key="9">
    <source>
        <dbReference type="PROSITE" id="PS50972"/>
    </source>
</evidence>
<dbReference type="Gene3D" id="3.20.20.20">
    <property type="entry name" value="Dihydropteroate synthase-like"/>
    <property type="match status" value="1"/>
</dbReference>
<keyword evidence="6" id="KW-0479">Metal-binding</keyword>
<dbReference type="GO" id="GO:0046872">
    <property type="term" value="F:metal ion binding"/>
    <property type="evidence" value="ECO:0007669"/>
    <property type="project" value="UniProtKB-KW"/>
</dbReference>
<keyword evidence="8" id="KW-0289">Folate biosynthesis</keyword>
<reference evidence="10 11" key="1">
    <citation type="submission" date="2019-02" db="EMBL/GenBank/DDBJ databases">
        <authorList>
            <person name="Li S.-H."/>
        </authorList>
    </citation>
    <scope>NUCLEOTIDE SEQUENCE [LARGE SCALE GENOMIC DNA]</scope>
    <source>
        <strain evidence="10 11">IMCC14385</strain>
    </source>
</reference>
<dbReference type="PROSITE" id="PS00793">
    <property type="entry name" value="DHPS_2"/>
    <property type="match status" value="1"/>
</dbReference>
<dbReference type="Proteomes" id="UP000326287">
    <property type="component" value="Chromosome"/>
</dbReference>
<keyword evidence="11" id="KW-1185">Reference proteome</keyword>
<dbReference type="GO" id="GO:0004156">
    <property type="term" value="F:dihydropteroate synthase activity"/>
    <property type="evidence" value="ECO:0007669"/>
    <property type="project" value="UniProtKB-EC"/>
</dbReference>
<evidence type="ECO:0000313" key="11">
    <source>
        <dbReference type="Proteomes" id="UP000326287"/>
    </source>
</evidence>
<organism evidence="10 11">
    <name type="scientific">Halioglobus maricola</name>
    <dbReference type="NCBI Taxonomy" id="2601894"/>
    <lineage>
        <taxon>Bacteria</taxon>
        <taxon>Pseudomonadati</taxon>
        <taxon>Pseudomonadota</taxon>
        <taxon>Gammaproteobacteria</taxon>
        <taxon>Cellvibrionales</taxon>
        <taxon>Halieaceae</taxon>
        <taxon>Halioglobus</taxon>
    </lineage>
</organism>
<dbReference type="AlphaFoldDB" id="A0A5P9NPJ3"/>
<proteinExistence type="predicted"/>
<dbReference type="InterPro" id="IPR000489">
    <property type="entry name" value="Pterin-binding_dom"/>
</dbReference>
<dbReference type="CDD" id="cd00739">
    <property type="entry name" value="DHPS"/>
    <property type="match status" value="1"/>
</dbReference>
<dbReference type="SUPFAM" id="SSF51717">
    <property type="entry name" value="Dihydropteroate synthetase-like"/>
    <property type="match status" value="1"/>
</dbReference>
<evidence type="ECO:0000256" key="7">
    <source>
        <dbReference type="ARBA" id="ARBA00022842"/>
    </source>
</evidence>
<dbReference type="EC" id="2.5.1.15" evidence="4"/>
<evidence type="ECO:0000256" key="1">
    <source>
        <dbReference type="ARBA" id="ARBA00000012"/>
    </source>
</evidence>
<dbReference type="GO" id="GO:0046656">
    <property type="term" value="P:folic acid biosynthetic process"/>
    <property type="evidence" value="ECO:0007669"/>
    <property type="project" value="UniProtKB-KW"/>
</dbReference>
<dbReference type="Pfam" id="PF00809">
    <property type="entry name" value="Pterin_bind"/>
    <property type="match status" value="1"/>
</dbReference>